<organism evidence="3 4">
    <name type="scientific">Zhengella mangrovi</name>
    <dbReference type="NCBI Taxonomy" id="1982044"/>
    <lineage>
        <taxon>Bacteria</taxon>
        <taxon>Pseudomonadati</taxon>
        <taxon>Pseudomonadota</taxon>
        <taxon>Alphaproteobacteria</taxon>
        <taxon>Hyphomicrobiales</taxon>
        <taxon>Notoacmeibacteraceae</taxon>
        <taxon>Zhengella</taxon>
    </lineage>
</organism>
<evidence type="ECO:0000313" key="3">
    <source>
        <dbReference type="EMBL" id="PHP67200.1"/>
    </source>
</evidence>
<dbReference type="NCBIfam" id="NF002043">
    <property type="entry name" value="PRK00870.1"/>
    <property type="match status" value="1"/>
</dbReference>
<dbReference type="EMBL" id="PDVP01000004">
    <property type="protein sequence ID" value="PHP67200.1"/>
    <property type="molecule type" value="Genomic_DNA"/>
</dbReference>
<evidence type="ECO:0000259" key="2">
    <source>
        <dbReference type="Pfam" id="PF00561"/>
    </source>
</evidence>
<dbReference type="SUPFAM" id="SSF53474">
    <property type="entry name" value="alpha/beta-Hydrolases"/>
    <property type="match status" value="1"/>
</dbReference>
<evidence type="ECO:0000256" key="1">
    <source>
        <dbReference type="ARBA" id="ARBA00022801"/>
    </source>
</evidence>
<accession>A0A2G1QP18</accession>
<dbReference type="GO" id="GO:0004301">
    <property type="term" value="F:epoxide hydrolase activity"/>
    <property type="evidence" value="ECO:0007669"/>
    <property type="project" value="TreeGrafter"/>
</dbReference>
<dbReference type="InterPro" id="IPR029058">
    <property type="entry name" value="AB_hydrolase_fold"/>
</dbReference>
<dbReference type="OrthoDB" id="9804723at2"/>
<dbReference type="InterPro" id="IPR000639">
    <property type="entry name" value="Epox_hydrolase-like"/>
</dbReference>
<dbReference type="AlphaFoldDB" id="A0A2G1QP18"/>
<proteinExistence type="predicted"/>
<dbReference type="PANTHER" id="PTHR42977">
    <property type="entry name" value="HYDROLASE-RELATED"/>
    <property type="match status" value="1"/>
</dbReference>
<dbReference type="PRINTS" id="PR00412">
    <property type="entry name" value="EPOXHYDRLASE"/>
</dbReference>
<dbReference type="InterPro" id="IPR051340">
    <property type="entry name" value="Haloalkane_dehalogenase"/>
</dbReference>
<keyword evidence="4" id="KW-1185">Reference proteome</keyword>
<protein>
    <submittedName>
        <fullName evidence="3">Haloalkane dehalogenase</fullName>
    </submittedName>
</protein>
<dbReference type="Proteomes" id="UP000221168">
    <property type="component" value="Unassembled WGS sequence"/>
</dbReference>
<dbReference type="PANTHER" id="PTHR42977:SF3">
    <property type="entry name" value="AB HYDROLASE-1 DOMAIN-CONTAINING PROTEIN"/>
    <property type="match status" value="1"/>
</dbReference>
<name>A0A2G1QP18_9HYPH</name>
<dbReference type="Gene3D" id="3.40.50.1820">
    <property type="entry name" value="alpha/beta hydrolase"/>
    <property type="match status" value="1"/>
</dbReference>
<gene>
    <name evidence="3" type="ORF">CSC94_09105</name>
</gene>
<comment type="caution">
    <text evidence="3">The sequence shown here is derived from an EMBL/GenBank/DDBJ whole genome shotgun (WGS) entry which is preliminary data.</text>
</comment>
<reference evidence="3 4" key="1">
    <citation type="submission" date="2017-10" db="EMBL/GenBank/DDBJ databases">
        <title>Sedimentibacterium mangrovi gen. nov., sp. nov., a novel member of family Phyllobacteriacea isolated from mangrove sediment.</title>
        <authorList>
            <person name="Liao H."/>
            <person name="Tian Y."/>
        </authorList>
    </citation>
    <scope>NUCLEOTIDE SEQUENCE [LARGE SCALE GENOMIC DNA]</scope>
    <source>
        <strain evidence="3 4">X9-2-2</strain>
    </source>
</reference>
<dbReference type="PRINTS" id="PR00111">
    <property type="entry name" value="ABHYDROLASE"/>
</dbReference>
<dbReference type="Pfam" id="PF00561">
    <property type="entry name" value="Abhydrolase_1"/>
    <property type="match status" value="1"/>
</dbReference>
<sequence>MDVLRTPDDRFSNLPGYAFAPNYVDTLKGYEGLRVHFLDEGRKDAARTFLCLPGEPTWAYLYRRMIPVFAASDARVVVPDWLGFGRSDKPVDDGVYGFHFHRDMMLALVERLDLQNVTLVVQDWGGILGLTLPMDMPERFSRLIVMNTAIPVGEGVGDGFRHWRNYVASRPDLDCAALMKRACPHLSDAEALAYEAPFPDARYKAGVRRFPQLVMIEPGMEGVETARRARQFWQTEWQGQSFMAVGAKDPVLGVPVMSTLRDTIRGCPEPMIVDEAGHFVQEWGEPIARAALRHFGDTG</sequence>
<feature type="domain" description="AB hydrolase-1" evidence="2">
    <location>
        <begin position="48"/>
        <end position="284"/>
    </location>
</feature>
<keyword evidence="1" id="KW-0378">Hydrolase</keyword>
<evidence type="ECO:0000313" key="4">
    <source>
        <dbReference type="Proteomes" id="UP000221168"/>
    </source>
</evidence>
<dbReference type="InterPro" id="IPR000073">
    <property type="entry name" value="AB_hydrolase_1"/>
</dbReference>
<dbReference type="RefSeq" id="WP_099306027.1">
    <property type="nucleotide sequence ID" value="NZ_PDVP01000004.1"/>
</dbReference>